<protein>
    <submittedName>
        <fullName evidence="1">3-methyladenine DNA glycosylase AlkC</fullName>
    </submittedName>
</protein>
<dbReference type="AlphaFoldDB" id="A0A3D9RPI3"/>
<dbReference type="SUPFAM" id="SSF48371">
    <property type="entry name" value="ARM repeat"/>
    <property type="match status" value="1"/>
</dbReference>
<keyword evidence="2" id="KW-1185">Reference proteome</keyword>
<comment type="caution">
    <text evidence="1">The sequence shown here is derived from an EMBL/GenBank/DDBJ whole genome shotgun (WGS) entry which is preliminary data.</text>
</comment>
<dbReference type="OrthoDB" id="9797162at2"/>
<sequence>MAEPLKAMYDLPFLRQFAARVASAWAPFQEEAFIRLVTADGWEALELKSRIRRITQALGATLPATYPEALDVLLAIHKQCAGFPYLFFPDFVEVYGLEEQHHDRSLDALERFTVQSSAEFAIRAFLLKAPERTLARMMEWVLNPNEHVRRLASEGCRPRLPWAQAITMYKRDPSPIIPLLELLKRDPALYVRKSVANNLNDIAKDHPAVVREIAKRWIGRDPATDWIVRHGCRTLIKAADPDIMALFGYEEHSADAEGFVEHASLRAMEEEARIGEDSELRYDVYLRPSSSQELLRLRVELGVFYVKSGGKVSEKRFLVTDKKAAPGTSFSGAKKLSWKDLSTRKHYEGMHRLTLVVNGLAVAETAIMLSHSQSEQRSGVE</sequence>
<dbReference type="Proteomes" id="UP000256304">
    <property type="component" value="Unassembled WGS sequence"/>
</dbReference>
<reference evidence="1 2" key="1">
    <citation type="submission" date="2018-08" db="EMBL/GenBank/DDBJ databases">
        <title>Genomic Encyclopedia of Type Strains, Phase III (KMG-III): the genomes of soil and plant-associated and newly described type strains.</title>
        <authorList>
            <person name="Whitman W."/>
        </authorList>
    </citation>
    <scope>NUCLEOTIDE SEQUENCE [LARGE SCALE GENOMIC DNA]</scope>
    <source>
        <strain evidence="1 2">CGMCC 1.10966</strain>
    </source>
</reference>
<proteinExistence type="predicted"/>
<dbReference type="EMBL" id="QTTN01000024">
    <property type="protein sequence ID" value="REE78800.1"/>
    <property type="molecule type" value="Genomic_DNA"/>
</dbReference>
<accession>A0A3D9RPI3</accession>
<dbReference type="Gene3D" id="1.25.40.290">
    <property type="entry name" value="ARM repeat domains"/>
    <property type="match status" value="1"/>
</dbReference>
<dbReference type="InterPro" id="IPR016024">
    <property type="entry name" value="ARM-type_fold"/>
</dbReference>
<evidence type="ECO:0000313" key="1">
    <source>
        <dbReference type="EMBL" id="REE78800.1"/>
    </source>
</evidence>
<dbReference type="RefSeq" id="WP_116190677.1">
    <property type="nucleotide sequence ID" value="NZ_QTTN01000024.1"/>
</dbReference>
<organism evidence="1 2">
    <name type="scientific">Paenibacillus taihuensis</name>
    <dbReference type="NCBI Taxonomy" id="1156355"/>
    <lineage>
        <taxon>Bacteria</taxon>
        <taxon>Bacillati</taxon>
        <taxon>Bacillota</taxon>
        <taxon>Bacilli</taxon>
        <taxon>Bacillales</taxon>
        <taxon>Paenibacillaceae</taxon>
        <taxon>Paenibacillus</taxon>
    </lineage>
</organism>
<gene>
    <name evidence="1" type="ORF">A8990_12477</name>
</gene>
<evidence type="ECO:0000313" key="2">
    <source>
        <dbReference type="Proteomes" id="UP000256304"/>
    </source>
</evidence>
<name>A0A3D9RPI3_9BACL</name>